<comment type="caution">
    <text evidence="1">The sequence shown here is derived from an EMBL/GenBank/DDBJ whole genome shotgun (WGS) entry which is preliminary data.</text>
</comment>
<gene>
    <name evidence="1" type="ORF">Acr_22g0003650</name>
</gene>
<dbReference type="AlphaFoldDB" id="A0A7J0GJH8"/>
<dbReference type="Proteomes" id="UP000585474">
    <property type="component" value="Unassembled WGS sequence"/>
</dbReference>
<accession>A0A7J0GJH8</accession>
<keyword evidence="2" id="KW-1185">Reference proteome</keyword>
<evidence type="ECO:0000313" key="1">
    <source>
        <dbReference type="EMBL" id="GFZ10967.1"/>
    </source>
</evidence>
<name>A0A7J0GJH8_9ERIC</name>
<dbReference type="EMBL" id="BJWL01000022">
    <property type="protein sequence ID" value="GFZ10967.1"/>
    <property type="molecule type" value="Genomic_DNA"/>
</dbReference>
<sequence>MTLHISNAHLRVAHPPPQLEPHVVELNPLDDEIPPLAATDIPSTSTAPSPVAFATSDSKVADSIAALFAHMDVIHKDLVEHI</sequence>
<proteinExistence type="predicted"/>
<reference evidence="1 2" key="1">
    <citation type="submission" date="2019-07" db="EMBL/GenBank/DDBJ databases">
        <title>De Novo Assembly of kiwifruit Actinidia rufa.</title>
        <authorList>
            <person name="Sugita-Konishi S."/>
            <person name="Sato K."/>
            <person name="Mori E."/>
            <person name="Abe Y."/>
            <person name="Kisaki G."/>
            <person name="Hamano K."/>
            <person name="Suezawa K."/>
            <person name="Otani M."/>
            <person name="Fukuda T."/>
            <person name="Manabe T."/>
            <person name="Gomi K."/>
            <person name="Tabuchi M."/>
            <person name="Akimitsu K."/>
            <person name="Kataoka I."/>
        </authorList>
    </citation>
    <scope>NUCLEOTIDE SEQUENCE [LARGE SCALE GENOMIC DNA]</scope>
    <source>
        <strain evidence="2">cv. Fuchu</strain>
    </source>
</reference>
<protein>
    <submittedName>
        <fullName evidence="1">Uncharacterized protein</fullName>
    </submittedName>
</protein>
<organism evidence="1 2">
    <name type="scientific">Actinidia rufa</name>
    <dbReference type="NCBI Taxonomy" id="165716"/>
    <lineage>
        <taxon>Eukaryota</taxon>
        <taxon>Viridiplantae</taxon>
        <taxon>Streptophyta</taxon>
        <taxon>Embryophyta</taxon>
        <taxon>Tracheophyta</taxon>
        <taxon>Spermatophyta</taxon>
        <taxon>Magnoliopsida</taxon>
        <taxon>eudicotyledons</taxon>
        <taxon>Gunneridae</taxon>
        <taxon>Pentapetalae</taxon>
        <taxon>asterids</taxon>
        <taxon>Ericales</taxon>
        <taxon>Actinidiaceae</taxon>
        <taxon>Actinidia</taxon>
    </lineage>
</organism>
<evidence type="ECO:0000313" key="2">
    <source>
        <dbReference type="Proteomes" id="UP000585474"/>
    </source>
</evidence>